<comment type="caution">
    <text evidence="1">The sequence shown here is derived from an EMBL/GenBank/DDBJ whole genome shotgun (WGS) entry which is preliminary data.</text>
</comment>
<reference evidence="1 2" key="1">
    <citation type="submission" date="2024-11" db="EMBL/GenBank/DDBJ databases">
        <title>Chromosome-level genome assembly of the freshwater bivalve Anodonta woodiana.</title>
        <authorList>
            <person name="Chen X."/>
        </authorList>
    </citation>
    <scope>NUCLEOTIDE SEQUENCE [LARGE SCALE GENOMIC DNA]</scope>
    <source>
        <strain evidence="1">MN2024</strain>
        <tissue evidence="1">Gills</tissue>
    </source>
</reference>
<dbReference type="EMBL" id="JBJQND010000002">
    <property type="protein sequence ID" value="KAL3886481.1"/>
    <property type="molecule type" value="Genomic_DNA"/>
</dbReference>
<dbReference type="AlphaFoldDB" id="A0ABD3XLH6"/>
<evidence type="ECO:0000313" key="1">
    <source>
        <dbReference type="EMBL" id="KAL3886481.1"/>
    </source>
</evidence>
<feature type="non-terminal residue" evidence="1">
    <location>
        <position position="1"/>
    </location>
</feature>
<keyword evidence="2" id="KW-1185">Reference proteome</keyword>
<dbReference type="Proteomes" id="UP001634394">
    <property type="component" value="Unassembled WGS sequence"/>
</dbReference>
<evidence type="ECO:0000313" key="2">
    <source>
        <dbReference type="Proteomes" id="UP001634394"/>
    </source>
</evidence>
<sequence length="78" mass="8091">CAIVAYNCPSFPDDCRNECITADNNGCLLCNCIHLVNEGNSHPSGVSGDGCPVSPDDCLPSCLSMDYKGCIVCTCGNA</sequence>
<name>A0ABD3XLH6_SINWO</name>
<gene>
    <name evidence="1" type="ORF">ACJMK2_026466</name>
</gene>
<accession>A0ABD3XLH6</accession>
<protein>
    <recommendedName>
        <fullName evidence="3">Antistasin-like domain-containing protein</fullName>
    </recommendedName>
</protein>
<proteinExistence type="predicted"/>
<organism evidence="1 2">
    <name type="scientific">Sinanodonta woodiana</name>
    <name type="common">Chinese pond mussel</name>
    <name type="synonym">Anodonta woodiana</name>
    <dbReference type="NCBI Taxonomy" id="1069815"/>
    <lineage>
        <taxon>Eukaryota</taxon>
        <taxon>Metazoa</taxon>
        <taxon>Spiralia</taxon>
        <taxon>Lophotrochozoa</taxon>
        <taxon>Mollusca</taxon>
        <taxon>Bivalvia</taxon>
        <taxon>Autobranchia</taxon>
        <taxon>Heteroconchia</taxon>
        <taxon>Palaeoheterodonta</taxon>
        <taxon>Unionida</taxon>
        <taxon>Unionoidea</taxon>
        <taxon>Unionidae</taxon>
        <taxon>Unioninae</taxon>
        <taxon>Sinanodonta</taxon>
    </lineage>
</organism>
<evidence type="ECO:0008006" key="3">
    <source>
        <dbReference type="Google" id="ProtNLM"/>
    </source>
</evidence>
<feature type="non-terminal residue" evidence="1">
    <location>
        <position position="78"/>
    </location>
</feature>